<gene>
    <name evidence="1" type="ORF">GCM10009747_24920</name>
</gene>
<sequence length="62" mass="7034">MEGQSRDLEDILRGERAQVRGIHVENTMPDPFPVHRHADRCFGEPIALPPRCEGQEVTDAPR</sequence>
<protein>
    <submittedName>
        <fullName evidence="1">Uncharacterized protein</fullName>
    </submittedName>
</protein>
<accession>A0ABN2KRQ0</accession>
<keyword evidence="2" id="KW-1185">Reference proteome</keyword>
<dbReference type="EMBL" id="BAAANH010000005">
    <property type="protein sequence ID" value="GAA1764202.1"/>
    <property type="molecule type" value="Genomic_DNA"/>
</dbReference>
<reference evidence="1 2" key="1">
    <citation type="journal article" date="2019" name="Int. J. Syst. Evol. Microbiol.">
        <title>The Global Catalogue of Microorganisms (GCM) 10K type strain sequencing project: providing services to taxonomists for standard genome sequencing and annotation.</title>
        <authorList>
            <consortium name="The Broad Institute Genomics Platform"/>
            <consortium name="The Broad Institute Genome Sequencing Center for Infectious Disease"/>
            <person name="Wu L."/>
            <person name="Ma J."/>
        </authorList>
    </citation>
    <scope>NUCLEOTIDE SEQUENCE [LARGE SCALE GENOMIC DNA]</scope>
    <source>
        <strain evidence="1 2">JCM 14319</strain>
    </source>
</reference>
<evidence type="ECO:0000313" key="1">
    <source>
        <dbReference type="EMBL" id="GAA1764202.1"/>
    </source>
</evidence>
<name>A0ABN2KRQ0_9MICO</name>
<evidence type="ECO:0000313" key="2">
    <source>
        <dbReference type="Proteomes" id="UP001500506"/>
    </source>
</evidence>
<organism evidence="1 2">
    <name type="scientific">Agromyces humatus</name>
    <dbReference type="NCBI Taxonomy" id="279573"/>
    <lineage>
        <taxon>Bacteria</taxon>
        <taxon>Bacillati</taxon>
        <taxon>Actinomycetota</taxon>
        <taxon>Actinomycetes</taxon>
        <taxon>Micrococcales</taxon>
        <taxon>Microbacteriaceae</taxon>
        <taxon>Agromyces</taxon>
    </lineage>
</organism>
<dbReference type="Proteomes" id="UP001500506">
    <property type="component" value="Unassembled WGS sequence"/>
</dbReference>
<proteinExistence type="predicted"/>
<comment type="caution">
    <text evidence="1">The sequence shown here is derived from an EMBL/GenBank/DDBJ whole genome shotgun (WGS) entry which is preliminary data.</text>
</comment>